<gene>
    <name evidence="2" type="ORF">IRI77_06265</name>
</gene>
<dbReference type="RefSeq" id="WP_194451216.1">
    <property type="nucleotide sequence ID" value="NZ_CP063849.1"/>
</dbReference>
<keyword evidence="3" id="KW-1185">Reference proteome</keyword>
<dbReference type="KEGG" id="pfer:IRI77_06265"/>
<feature type="transmembrane region" description="Helical" evidence="1">
    <location>
        <begin position="50"/>
        <end position="72"/>
    </location>
</feature>
<keyword evidence="1" id="KW-0812">Transmembrane</keyword>
<keyword evidence="1" id="KW-0472">Membrane</keyword>
<dbReference type="EMBL" id="CP063849">
    <property type="protein sequence ID" value="QOY89554.1"/>
    <property type="molecule type" value="Genomic_DNA"/>
</dbReference>
<keyword evidence="1" id="KW-1133">Transmembrane helix</keyword>
<organism evidence="2 3">
    <name type="scientific">Paludibaculum fermentans</name>
    <dbReference type="NCBI Taxonomy" id="1473598"/>
    <lineage>
        <taxon>Bacteria</taxon>
        <taxon>Pseudomonadati</taxon>
        <taxon>Acidobacteriota</taxon>
        <taxon>Terriglobia</taxon>
        <taxon>Bryobacterales</taxon>
        <taxon>Bryobacteraceae</taxon>
        <taxon>Paludibaculum</taxon>
    </lineage>
</organism>
<accession>A0A7S7NTR5</accession>
<proteinExistence type="predicted"/>
<feature type="transmembrane region" description="Helical" evidence="1">
    <location>
        <begin position="84"/>
        <end position="105"/>
    </location>
</feature>
<evidence type="ECO:0000313" key="3">
    <source>
        <dbReference type="Proteomes" id="UP000593892"/>
    </source>
</evidence>
<evidence type="ECO:0000256" key="1">
    <source>
        <dbReference type="SAM" id="Phobius"/>
    </source>
</evidence>
<name>A0A7S7NTR5_PALFE</name>
<protein>
    <submittedName>
        <fullName evidence="2">Uncharacterized protein</fullName>
    </submittedName>
</protein>
<reference evidence="2 3" key="1">
    <citation type="submission" date="2020-10" db="EMBL/GenBank/DDBJ databases">
        <title>Complete genome sequence of Paludibaculum fermentans P105T, a facultatively anaerobic acidobacterium capable of dissimilatory Fe(III) reduction.</title>
        <authorList>
            <person name="Dedysh S.N."/>
            <person name="Beletsky A.V."/>
            <person name="Kulichevskaya I.S."/>
            <person name="Mardanov A.V."/>
            <person name="Ravin N.V."/>
        </authorList>
    </citation>
    <scope>NUCLEOTIDE SEQUENCE [LARGE SCALE GENOMIC DNA]</scope>
    <source>
        <strain evidence="2 3">P105</strain>
    </source>
</reference>
<evidence type="ECO:0000313" key="2">
    <source>
        <dbReference type="EMBL" id="QOY89554.1"/>
    </source>
</evidence>
<feature type="transmembrane region" description="Helical" evidence="1">
    <location>
        <begin position="12"/>
        <end position="38"/>
    </location>
</feature>
<dbReference type="Proteomes" id="UP000593892">
    <property type="component" value="Chromosome"/>
</dbReference>
<sequence>MKNPDVRPFVPLAIASVLIGILDHSSWFLAYAGMLFGFSMMLGLRWPRPVWAWCLILAAGAPAVNAFAHAVAGYNPMFTWYEDALTRFAAAMLAIVPGLGSGVFYRCVVRRTRYTTWVHSSLIA</sequence>
<dbReference type="AlphaFoldDB" id="A0A7S7NTR5"/>